<organism evidence="1 2">
    <name type="scientific">Xanthomonas sacchari</name>
    <dbReference type="NCBI Taxonomy" id="56458"/>
    <lineage>
        <taxon>Bacteria</taxon>
        <taxon>Pseudomonadati</taxon>
        <taxon>Pseudomonadota</taxon>
        <taxon>Gammaproteobacteria</taxon>
        <taxon>Lysobacterales</taxon>
        <taxon>Lysobacteraceae</taxon>
        <taxon>Xanthomonas</taxon>
    </lineage>
</organism>
<evidence type="ECO:0000313" key="2">
    <source>
        <dbReference type="Proteomes" id="UP000247346"/>
    </source>
</evidence>
<gene>
    <name evidence="1" type="ORF">XsacCFBP4641_10425</name>
</gene>
<protein>
    <submittedName>
        <fullName evidence="1">DUF4272 domain-containing protein</fullName>
    </submittedName>
</protein>
<sequence>MLLALSSCAQETPPIEDRKEKIKVMESNATGASLERRTRSVARLKSEGVPFIEHLPAIEDVRDVKRRTKEEIAWRAMALLVVAVKGEGLEQPIVDKIVKDYGLDGHLTPNEAAFVQQQSPNTHDRIQFAWRYEAAWTLLWSLGYVEALGKPTEICDVPRAVKFLHERTSSQFISDSKLRTIEEILDEADLIYRYHWAVVDARINGKQAPASLEPGVTMERHHALNWLIGYMDQEWDDISTDT</sequence>
<dbReference type="Pfam" id="PF14094">
    <property type="entry name" value="DUF4272"/>
    <property type="match status" value="1"/>
</dbReference>
<dbReference type="InterPro" id="IPR025368">
    <property type="entry name" value="DUF4272"/>
</dbReference>
<proteinExistence type="predicted"/>
<dbReference type="EMBL" id="MDEK01000008">
    <property type="protein sequence ID" value="PPU82572.1"/>
    <property type="molecule type" value="Genomic_DNA"/>
</dbReference>
<comment type="caution">
    <text evidence="1">The sequence shown here is derived from an EMBL/GenBank/DDBJ whole genome shotgun (WGS) entry which is preliminary data.</text>
</comment>
<dbReference type="AlphaFoldDB" id="A0A2P5Z454"/>
<dbReference type="OrthoDB" id="4399984at2"/>
<accession>A0A2P5Z454</accession>
<reference evidence="1 2" key="1">
    <citation type="submission" date="2016-08" db="EMBL/GenBank/DDBJ databases">
        <authorList>
            <person name="Seilhamer J.J."/>
        </authorList>
    </citation>
    <scope>NUCLEOTIDE SEQUENCE [LARGE SCALE GENOMIC DNA]</scope>
    <source>
        <strain evidence="1 2">CFBP4641</strain>
    </source>
</reference>
<evidence type="ECO:0000313" key="1">
    <source>
        <dbReference type="EMBL" id="PPU82572.1"/>
    </source>
</evidence>
<name>A0A2P5Z454_9XANT</name>
<dbReference type="Proteomes" id="UP000247346">
    <property type="component" value="Unassembled WGS sequence"/>
</dbReference>